<dbReference type="NCBIfam" id="TIGR00229">
    <property type="entry name" value="sensory_box"/>
    <property type="match status" value="1"/>
</dbReference>
<evidence type="ECO:0008006" key="7">
    <source>
        <dbReference type="Google" id="ProtNLM"/>
    </source>
</evidence>
<evidence type="ECO:0000313" key="6">
    <source>
        <dbReference type="Proteomes" id="UP000030437"/>
    </source>
</evidence>
<dbReference type="EMBL" id="JPVP01000055">
    <property type="protein sequence ID" value="KGR84798.1"/>
    <property type="molecule type" value="Genomic_DNA"/>
</dbReference>
<dbReference type="InterPro" id="IPR029016">
    <property type="entry name" value="GAF-like_dom_sf"/>
</dbReference>
<dbReference type="InterPro" id="IPR000700">
    <property type="entry name" value="PAS-assoc_C"/>
</dbReference>
<proteinExistence type="predicted"/>
<evidence type="ECO:0000259" key="1">
    <source>
        <dbReference type="PROSITE" id="PS50112"/>
    </source>
</evidence>
<dbReference type="SUPFAM" id="SSF55781">
    <property type="entry name" value="GAF domain-like"/>
    <property type="match status" value="1"/>
</dbReference>
<dbReference type="CDD" id="cd01948">
    <property type="entry name" value="EAL"/>
    <property type="match status" value="1"/>
</dbReference>
<dbReference type="SUPFAM" id="SSF141868">
    <property type="entry name" value="EAL domain-like"/>
    <property type="match status" value="1"/>
</dbReference>
<name>A0A0A3IPN8_9BACI</name>
<dbReference type="SMART" id="SM00267">
    <property type="entry name" value="GGDEF"/>
    <property type="match status" value="1"/>
</dbReference>
<evidence type="ECO:0000259" key="3">
    <source>
        <dbReference type="PROSITE" id="PS50883"/>
    </source>
</evidence>
<dbReference type="Gene3D" id="3.30.450.40">
    <property type="match status" value="1"/>
</dbReference>
<dbReference type="SUPFAM" id="SSF55785">
    <property type="entry name" value="PYP-like sensor domain (PAS domain)"/>
    <property type="match status" value="1"/>
</dbReference>
<evidence type="ECO:0000313" key="5">
    <source>
        <dbReference type="EMBL" id="KGR84798.1"/>
    </source>
</evidence>
<dbReference type="SMART" id="SM00086">
    <property type="entry name" value="PAC"/>
    <property type="match status" value="1"/>
</dbReference>
<feature type="domain" description="GGDEF" evidence="4">
    <location>
        <begin position="333"/>
        <end position="464"/>
    </location>
</feature>
<dbReference type="InterPro" id="IPR001633">
    <property type="entry name" value="EAL_dom"/>
</dbReference>
<dbReference type="Pfam" id="PF00990">
    <property type="entry name" value="GGDEF"/>
    <property type="match status" value="1"/>
</dbReference>
<dbReference type="AlphaFoldDB" id="A0A0A3IPN8"/>
<accession>A0A0A3IPN8</accession>
<dbReference type="RefSeq" id="WP_036154146.1">
    <property type="nucleotide sequence ID" value="NZ_AVCX01000006.1"/>
</dbReference>
<dbReference type="InterPro" id="IPR035919">
    <property type="entry name" value="EAL_sf"/>
</dbReference>
<dbReference type="OrthoDB" id="9759607at2"/>
<dbReference type="Proteomes" id="UP000030437">
    <property type="component" value="Unassembled WGS sequence"/>
</dbReference>
<sequence length="730" mass="83879">MEGNRFLVPNKELLYLWLCRLAKKVESGVVILDADSLLVKYVNEYFTHITEYSREEIVGGKINMLSEMLTEKKHIEELEEVLEAGTPIKRRLFQYRKDGSGFWGDITVIPFSADEKKVQFYFFVINDVTEVVHMDTLVQLERKLYLSLEKDYQLSHVFEQICDYVSTSFYRPNKCSIFLVEGNRLQILTQSTIPEDLKKSLNNLDISRYMGDEKTSRFLREPVLSSNIQEHEGWSDFHWVLKKYQFVASWSQPIKNHQGETVGIFAVYFEEPITPRPSDYMFLDRLAPIVTLALKYFKQKSEILKLAFYDERTGLRNIASFEKEMAHIGGQRESGVIYIMEATEHQYIVDLYGRVGGDALLKQLADRLGAIPGFQEAIIARYTSSSIIVAILNEDPNQEILLPHINELTFEPYMIDGKNVSITLKIGAAIFEGEVTGTMAIQHADTALFSASKLPGTVLHLYEESQRHSIEKELEVLTLFASALKNKEFFPMLQPKVDIQTREIIGFEALARWESAEIGFVSPAIFIPVGEKTGNIHKVDRAILKSVLAWQRERKKQGKRLFPVAVNISANHFYYPDFVENIEKLIKEYEMDPKYLILEITESIELENVSYAKRNICQLRDIGIATSMDDFGVGYSSLSYLQELPFEEIKIDKSFTDSIAEPRMHAVVKTIIQLAADLEMKSVAEGVETEAQHQELKKIGCNIGQGYYYYKPMKLEEVDLLLLQYEEDRG</sequence>
<dbReference type="PANTHER" id="PTHR44757:SF2">
    <property type="entry name" value="BIOFILM ARCHITECTURE MAINTENANCE PROTEIN MBAA"/>
    <property type="match status" value="1"/>
</dbReference>
<dbReference type="Gene3D" id="3.30.70.270">
    <property type="match status" value="1"/>
</dbReference>
<dbReference type="PROSITE" id="PS50887">
    <property type="entry name" value="GGDEF"/>
    <property type="match status" value="1"/>
</dbReference>
<dbReference type="PROSITE" id="PS50883">
    <property type="entry name" value="EAL"/>
    <property type="match status" value="1"/>
</dbReference>
<dbReference type="PROSITE" id="PS50112">
    <property type="entry name" value="PAS"/>
    <property type="match status" value="1"/>
</dbReference>
<dbReference type="Gene3D" id="3.20.20.450">
    <property type="entry name" value="EAL domain"/>
    <property type="match status" value="1"/>
</dbReference>
<dbReference type="InterPro" id="IPR043128">
    <property type="entry name" value="Rev_trsase/Diguanyl_cyclase"/>
</dbReference>
<evidence type="ECO:0000259" key="2">
    <source>
        <dbReference type="PROSITE" id="PS50113"/>
    </source>
</evidence>
<dbReference type="InterPro" id="IPR035965">
    <property type="entry name" value="PAS-like_dom_sf"/>
</dbReference>
<dbReference type="eggNOG" id="COG2200">
    <property type="taxonomic scope" value="Bacteria"/>
</dbReference>
<keyword evidence="6" id="KW-1185">Reference proteome</keyword>
<feature type="domain" description="PAC" evidence="2">
    <location>
        <begin position="86"/>
        <end position="140"/>
    </location>
</feature>
<dbReference type="PROSITE" id="PS50113">
    <property type="entry name" value="PAC"/>
    <property type="match status" value="1"/>
</dbReference>
<comment type="caution">
    <text evidence="5">The sequence shown here is derived from an EMBL/GenBank/DDBJ whole genome shotgun (WGS) entry which is preliminary data.</text>
</comment>
<dbReference type="Pfam" id="PF00563">
    <property type="entry name" value="EAL"/>
    <property type="match status" value="1"/>
</dbReference>
<dbReference type="CDD" id="cd00130">
    <property type="entry name" value="PAS"/>
    <property type="match status" value="1"/>
</dbReference>
<gene>
    <name evidence="5" type="ORF">CD32_10070</name>
</gene>
<dbReference type="Pfam" id="PF13426">
    <property type="entry name" value="PAS_9"/>
    <property type="match status" value="1"/>
</dbReference>
<dbReference type="STRING" id="1220589.CD32_10070"/>
<dbReference type="Gene3D" id="3.30.450.20">
    <property type="entry name" value="PAS domain"/>
    <property type="match status" value="1"/>
</dbReference>
<organism evidence="5 6">
    <name type="scientific">Lysinibacillus odysseyi 34hs-1 = NBRC 100172</name>
    <dbReference type="NCBI Taxonomy" id="1220589"/>
    <lineage>
        <taxon>Bacteria</taxon>
        <taxon>Bacillati</taxon>
        <taxon>Bacillota</taxon>
        <taxon>Bacilli</taxon>
        <taxon>Bacillales</taxon>
        <taxon>Bacillaceae</taxon>
        <taxon>Lysinibacillus</taxon>
    </lineage>
</organism>
<dbReference type="PANTHER" id="PTHR44757">
    <property type="entry name" value="DIGUANYLATE CYCLASE DGCP"/>
    <property type="match status" value="1"/>
</dbReference>
<dbReference type="SUPFAM" id="SSF55073">
    <property type="entry name" value="Nucleotide cyclase"/>
    <property type="match status" value="1"/>
</dbReference>
<dbReference type="InterPro" id="IPR029787">
    <property type="entry name" value="Nucleotide_cyclase"/>
</dbReference>
<dbReference type="InterPro" id="IPR052155">
    <property type="entry name" value="Biofilm_reg_signaling"/>
</dbReference>
<feature type="domain" description="EAL" evidence="3">
    <location>
        <begin position="473"/>
        <end position="726"/>
    </location>
</feature>
<dbReference type="InterPro" id="IPR001610">
    <property type="entry name" value="PAC"/>
</dbReference>
<protein>
    <recommendedName>
        <fullName evidence="7">Diguanylate cyclase</fullName>
    </recommendedName>
</protein>
<evidence type="ECO:0000259" key="4">
    <source>
        <dbReference type="PROSITE" id="PS50887"/>
    </source>
</evidence>
<reference evidence="5 6" key="1">
    <citation type="submission" date="2014-02" db="EMBL/GenBank/DDBJ databases">
        <title>Draft genome sequence of Lysinibacillus odysseyi NBRC 100172.</title>
        <authorList>
            <person name="Zhang F."/>
            <person name="Wang G."/>
            <person name="Zhang L."/>
        </authorList>
    </citation>
    <scope>NUCLEOTIDE SEQUENCE [LARGE SCALE GENOMIC DNA]</scope>
    <source>
        <strain evidence="5 6">NBRC 100172</strain>
    </source>
</reference>
<dbReference type="InterPro" id="IPR000014">
    <property type="entry name" value="PAS"/>
</dbReference>
<feature type="domain" description="PAS" evidence="1">
    <location>
        <begin position="20"/>
        <end position="95"/>
    </location>
</feature>
<dbReference type="SMART" id="SM00052">
    <property type="entry name" value="EAL"/>
    <property type="match status" value="1"/>
</dbReference>
<dbReference type="InterPro" id="IPR000160">
    <property type="entry name" value="GGDEF_dom"/>
</dbReference>